<dbReference type="Proteomes" id="UP000630660">
    <property type="component" value="Unassembled WGS sequence"/>
</dbReference>
<evidence type="ECO:0000259" key="15">
    <source>
        <dbReference type="PROSITE" id="PS51918"/>
    </source>
</evidence>
<dbReference type="AlphaFoldDB" id="A0A9D5KCB6"/>
<dbReference type="FunFam" id="3.80.30.20:FF:000001">
    <property type="entry name" value="tRNA-2-methylthio-N(6)-dimethylallyladenosine synthase 2"/>
    <property type="match status" value="1"/>
</dbReference>
<proteinExistence type="predicted"/>
<evidence type="ECO:0000256" key="11">
    <source>
        <dbReference type="ARBA" id="ARBA00080698"/>
    </source>
</evidence>
<dbReference type="Gene3D" id="3.40.50.12160">
    <property type="entry name" value="Methylthiotransferase, N-terminal domain"/>
    <property type="match status" value="1"/>
</dbReference>
<comment type="function">
    <text evidence="2">Catalyzes the methylthiolation of N6-(dimethylallyl)adenosine (i(6)A), leading to the formation of 2-methylthio-N6-(dimethylallyl)adenosine (ms(2)i(6)A) at position 37 in tRNAs that read codons beginning with uridine.</text>
</comment>
<dbReference type="SFLD" id="SFLDG01061">
    <property type="entry name" value="methylthiotransferase"/>
    <property type="match status" value="1"/>
</dbReference>
<evidence type="ECO:0000256" key="5">
    <source>
        <dbReference type="ARBA" id="ARBA00022691"/>
    </source>
</evidence>
<dbReference type="FunFam" id="3.40.50.12160:FF:000003">
    <property type="entry name" value="CDK5 regulatory subunit-associated protein 1"/>
    <property type="match status" value="1"/>
</dbReference>
<protein>
    <recommendedName>
        <fullName evidence="10">tRNA-2-methylthio-N(6)-dimethylallyladenosine synthase</fullName>
        <ecNumber evidence="9">2.8.4.3</ecNumber>
    </recommendedName>
    <alternativeName>
        <fullName evidence="12">(Dimethylallyl)adenosine tRNA methylthiotransferase MiaB</fullName>
    </alternativeName>
    <alternativeName>
        <fullName evidence="11">tRNA-i(6)A37 methylthiotransferase</fullName>
    </alternativeName>
</protein>
<sequence length="423" mass="48001">MDCYIKVYGCQMNAADAHLVSRLLADGGIEEVEDSQHADAVVLLTCSVRRHAEDRAQGFARTMRGEGKKVIVAGCMGRLRGEELVKEGIADYVLGPDEYRKIPRILKDSEVSDTVEELETYSDLLPVDSGGVSASFAIMRGCNNYCTYCVVPFARGPERSVPYEALERQVKYLVDKGVKEVFLLGQNVLAYAHDDLRFADIVEKVSRIEGVERTGFLTSHPRDLDYEPVQRMADIPELLHFFHLPLQSASDKILGMMNRRYTISDYSERINWVRQTFPDAYLTTDILVGFPGETAEDFRMTLDALKRFDFDFAYMFAYSERPGTKAVRMASQEPKEERLRRLSEVIEVQTRITRRRAETWVGRNEDLFVTAPAPRRRGMLAEMKNHRSVILNHTARPGDFVQARLVGVKGWSVIAEPAVKEVV</sequence>
<evidence type="ECO:0000256" key="8">
    <source>
        <dbReference type="ARBA" id="ARBA00023014"/>
    </source>
</evidence>
<dbReference type="InterPro" id="IPR058240">
    <property type="entry name" value="rSAM_sf"/>
</dbReference>
<evidence type="ECO:0000256" key="9">
    <source>
        <dbReference type="ARBA" id="ARBA00033765"/>
    </source>
</evidence>
<dbReference type="PANTHER" id="PTHR43020">
    <property type="entry name" value="CDK5 REGULATORY SUBUNIT-ASSOCIATED PROTEIN 1"/>
    <property type="match status" value="1"/>
</dbReference>
<dbReference type="PANTHER" id="PTHR43020:SF2">
    <property type="entry name" value="MITOCHONDRIAL TRNA METHYLTHIOTRANSFERASE CDK5RAP1"/>
    <property type="match status" value="1"/>
</dbReference>
<dbReference type="Gene3D" id="3.80.30.20">
    <property type="entry name" value="tm_1862 like domain"/>
    <property type="match status" value="1"/>
</dbReference>
<reference evidence="16" key="1">
    <citation type="submission" date="2019-11" db="EMBL/GenBank/DDBJ databases">
        <title>Microbial mats filling the niche in hypersaline microbial mats.</title>
        <authorList>
            <person name="Wong H.L."/>
            <person name="Macleod F.I."/>
            <person name="White R.A. III"/>
            <person name="Burns B.P."/>
        </authorList>
    </citation>
    <scope>NUCLEOTIDE SEQUENCE</scope>
    <source>
        <strain evidence="16">Bin_327</strain>
    </source>
</reference>
<dbReference type="InterPro" id="IPR007197">
    <property type="entry name" value="rSAM"/>
</dbReference>
<evidence type="ECO:0000256" key="10">
    <source>
        <dbReference type="ARBA" id="ARBA00068570"/>
    </source>
</evidence>
<dbReference type="SFLD" id="SFLDS00029">
    <property type="entry name" value="Radical_SAM"/>
    <property type="match status" value="1"/>
</dbReference>
<dbReference type="GO" id="GO:0046872">
    <property type="term" value="F:metal ion binding"/>
    <property type="evidence" value="ECO:0007669"/>
    <property type="project" value="UniProtKB-KW"/>
</dbReference>
<gene>
    <name evidence="16" type="ORF">GF359_09535</name>
</gene>
<evidence type="ECO:0000313" key="17">
    <source>
        <dbReference type="Proteomes" id="UP000630660"/>
    </source>
</evidence>
<accession>A0A9D5KCB6</accession>
<keyword evidence="8" id="KW-0411">Iron-sulfur</keyword>
<evidence type="ECO:0000256" key="7">
    <source>
        <dbReference type="ARBA" id="ARBA00023004"/>
    </source>
</evidence>
<dbReference type="InterPro" id="IPR005839">
    <property type="entry name" value="Methylthiotransferase"/>
</dbReference>
<keyword evidence="6" id="KW-0479">Metal-binding</keyword>
<dbReference type="GO" id="GO:0051539">
    <property type="term" value="F:4 iron, 4 sulfur cluster binding"/>
    <property type="evidence" value="ECO:0007669"/>
    <property type="project" value="UniProtKB-KW"/>
</dbReference>
<keyword evidence="3" id="KW-0004">4Fe-4S</keyword>
<dbReference type="PROSITE" id="PS51449">
    <property type="entry name" value="MTTASE_N"/>
    <property type="match status" value="1"/>
</dbReference>
<evidence type="ECO:0000256" key="4">
    <source>
        <dbReference type="ARBA" id="ARBA00022679"/>
    </source>
</evidence>
<dbReference type="InterPro" id="IPR013848">
    <property type="entry name" value="Methylthiotransferase_N"/>
</dbReference>
<organism evidence="16 17">
    <name type="scientific">candidate division WOR-3 bacterium</name>
    <dbReference type="NCBI Taxonomy" id="2052148"/>
    <lineage>
        <taxon>Bacteria</taxon>
        <taxon>Bacteria division WOR-3</taxon>
    </lineage>
</organism>
<dbReference type="GO" id="GO:0005829">
    <property type="term" value="C:cytosol"/>
    <property type="evidence" value="ECO:0007669"/>
    <property type="project" value="TreeGrafter"/>
</dbReference>
<dbReference type="InterPro" id="IPR002792">
    <property type="entry name" value="TRAM_dom"/>
</dbReference>
<comment type="cofactor">
    <cofactor evidence="1">
        <name>[4Fe-4S] cluster</name>
        <dbReference type="ChEBI" id="CHEBI:49883"/>
    </cofactor>
</comment>
<evidence type="ECO:0000256" key="2">
    <source>
        <dbReference type="ARBA" id="ARBA00003234"/>
    </source>
</evidence>
<dbReference type="InterPro" id="IPR038135">
    <property type="entry name" value="Methylthiotransferase_N_sf"/>
</dbReference>
<evidence type="ECO:0000313" key="16">
    <source>
        <dbReference type="EMBL" id="MBD3365440.1"/>
    </source>
</evidence>
<evidence type="ECO:0000256" key="12">
    <source>
        <dbReference type="ARBA" id="ARBA00081141"/>
    </source>
</evidence>
<dbReference type="GO" id="GO:0035597">
    <property type="term" value="F:tRNA-2-methylthio-N(6)-dimethylallyladenosine(37) synthase activity"/>
    <property type="evidence" value="ECO:0007669"/>
    <property type="project" value="UniProtKB-EC"/>
</dbReference>
<dbReference type="SFLD" id="SFLDG01082">
    <property type="entry name" value="B12-binding_domain_containing"/>
    <property type="match status" value="1"/>
</dbReference>
<dbReference type="EC" id="2.8.4.3" evidence="9"/>
<evidence type="ECO:0000259" key="13">
    <source>
        <dbReference type="PROSITE" id="PS50926"/>
    </source>
</evidence>
<name>A0A9D5KCB6_UNCW3</name>
<feature type="domain" description="MTTase N-terminal" evidence="14">
    <location>
        <begin position="1"/>
        <end position="111"/>
    </location>
</feature>
<dbReference type="SUPFAM" id="SSF102114">
    <property type="entry name" value="Radical SAM enzymes"/>
    <property type="match status" value="1"/>
</dbReference>
<dbReference type="Pfam" id="PF00919">
    <property type="entry name" value="UPF0004"/>
    <property type="match status" value="1"/>
</dbReference>
<keyword evidence="5" id="KW-0949">S-adenosyl-L-methionine</keyword>
<evidence type="ECO:0000256" key="3">
    <source>
        <dbReference type="ARBA" id="ARBA00022485"/>
    </source>
</evidence>
<dbReference type="PROSITE" id="PS50926">
    <property type="entry name" value="TRAM"/>
    <property type="match status" value="1"/>
</dbReference>
<feature type="domain" description="Radical SAM core" evidence="15">
    <location>
        <begin position="128"/>
        <end position="355"/>
    </location>
</feature>
<dbReference type="Pfam" id="PF04055">
    <property type="entry name" value="Radical_SAM"/>
    <property type="match status" value="1"/>
</dbReference>
<evidence type="ECO:0000256" key="6">
    <source>
        <dbReference type="ARBA" id="ARBA00022723"/>
    </source>
</evidence>
<evidence type="ECO:0000259" key="14">
    <source>
        <dbReference type="PROSITE" id="PS51449"/>
    </source>
</evidence>
<dbReference type="PROSITE" id="PS51918">
    <property type="entry name" value="RADICAL_SAM"/>
    <property type="match status" value="1"/>
</dbReference>
<dbReference type="EMBL" id="WJKJ01000315">
    <property type="protein sequence ID" value="MBD3365440.1"/>
    <property type="molecule type" value="Genomic_DNA"/>
</dbReference>
<dbReference type="InterPro" id="IPR023404">
    <property type="entry name" value="rSAM_horseshoe"/>
</dbReference>
<dbReference type="InterPro" id="IPR006638">
    <property type="entry name" value="Elp3/MiaA/NifB-like_rSAM"/>
</dbReference>
<feature type="domain" description="TRAM" evidence="13">
    <location>
        <begin position="358"/>
        <end position="419"/>
    </location>
</feature>
<keyword evidence="7" id="KW-0408">Iron</keyword>
<dbReference type="SMART" id="SM00729">
    <property type="entry name" value="Elp3"/>
    <property type="match status" value="1"/>
</dbReference>
<dbReference type="NCBIfam" id="TIGR00089">
    <property type="entry name" value="MiaB/RimO family radical SAM methylthiotransferase"/>
    <property type="match status" value="1"/>
</dbReference>
<comment type="caution">
    <text evidence="16">The sequence shown here is derived from an EMBL/GenBank/DDBJ whole genome shotgun (WGS) entry which is preliminary data.</text>
</comment>
<dbReference type="CDD" id="cd01335">
    <property type="entry name" value="Radical_SAM"/>
    <property type="match status" value="1"/>
</dbReference>
<keyword evidence="4 16" id="KW-0808">Transferase</keyword>
<evidence type="ECO:0000256" key="1">
    <source>
        <dbReference type="ARBA" id="ARBA00001966"/>
    </source>
</evidence>